<keyword evidence="6" id="KW-1185">Reference proteome</keyword>
<keyword evidence="3 4" id="KW-0732">Signal</keyword>
<dbReference type="EMBL" id="JAGKHQ010000019">
    <property type="protein sequence ID" value="KAG7481923.1"/>
    <property type="molecule type" value="Genomic_DNA"/>
</dbReference>
<dbReference type="GO" id="GO:0005125">
    <property type="term" value="F:cytokine activity"/>
    <property type="evidence" value="ECO:0007669"/>
    <property type="project" value="InterPro"/>
</dbReference>
<accession>A0AAV6Q0M4</accession>
<comment type="subcellular location">
    <subcellularLocation>
        <location evidence="1">Secreted</location>
    </subcellularLocation>
</comment>
<gene>
    <name evidence="5" type="ORF">JOB18_008095</name>
</gene>
<evidence type="ECO:0000256" key="4">
    <source>
        <dbReference type="SAM" id="SignalP"/>
    </source>
</evidence>
<dbReference type="AlphaFoldDB" id="A0AAV6Q0M4"/>
<name>A0AAV6Q0M4_SOLSE</name>
<dbReference type="InterPro" id="IPR010345">
    <property type="entry name" value="IL-17_fam"/>
</dbReference>
<evidence type="ECO:0000313" key="6">
    <source>
        <dbReference type="Proteomes" id="UP000693946"/>
    </source>
</evidence>
<dbReference type="Proteomes" id="UP000693946">
    <property type="component" value="Linkage Group LG7"/>
</dbReference>
<comment type="caution">
    <text evidence="5">The sequence shown here is derived from an EMBL/GenBank/DDBJ whole genome shotgun (WGS) entry which is preliminary data.</text>
</comment>
<sequence>MKLRHHVGKLLVCCSVLWVVVSSTSSNETACCSPPECDSMLAFSSNISPVSEGGGDIRRRSLCTWKWRSSTVKNRIPSTLWEAECSSSLCSGPNKPSLNSLPIYQSVLVLHRQQGGSCYTASFQSVSVACDSDRGLLQDCATYKSLTGQNYDGHNSVHHSTENRLDYNIIRLLQC</sequence>
<keyword evidence="2" id="KW-0964">Secreted</keyword>
<organism evidence="5 6">
    <name type="scientific">Solea senegalensis</name>
    <name type="common">Senegalese sole</name>
    <dbReference type="NCBI Taxonomy" id="28829"/>
    <lineage>
        <taxon>Eukaryota</taxon>
        <taxon>Metazoa</taxon>
        <taxon>Chordata</taxon>
        <taxon>Craniata</taxon>
        <taxon>Vertebrata</taxon>
        <taxon>Euteleostomi</taxon>
        <taxon>Actinopterygii</taxon>
        <taxon>Neopterygii</taxon>
        <taxon>Teleostei</taxon>
        <taxon>Neoteleostei</taxon>
        <taxon>Acanthomorphata</taxon>
        <taxon>Carangaria</taxon>
        <taxon>Pleuronectiformes</taxon>
        <taxon>Pleuronectoidei</taxon>
        <taxon>Soleidae</taxon>
        <taxon>Solea</taxon>
    </lineage>
</organism>
<evidence type="ECO:0000256" key="2">
    <source>
        <dbReference type="ARBA" id="ARBA00022525"/>
    </source>
</evidence>
<evidence type="ECO:0000313" key="5">
    <source>
        <dbReference type="EMBL" id="KAG7481923.1"/>
    </source>
</evidence>
<feature type="signal peptide" evidence="4">
    <location>
        <begin position="1"/>
        <end position="23"/>
    </location>
</feature>
<dbReference type="Pfam" id="PF06083">
    <property type="entry name" value="IL17"/>
    <property type="match status" value="1"/>
</dbReference>
<reference evidence="5 6" key="1">
    <citation type="journal article" date="2021" name="Sci. Rep.">
        <title>Chromosome anchoring in Senegalese sole (Solea senegalensis) reveals sex-associated markers and genome rearrangements in flatfish.</title>
        <authorList>
            <person name="Guerrero-Cozar I."/>
            <person name="Gomez-Garrido J."/>
            <person name="Berbel C."/>
            <person name="Martinez-Blanch J.F."/>
            <person name="Alioto T."/>
            <person name="Claros M.G."/>
            <person name="Gagnaire P.A."/>
            <person name="Manchado M."/>
        </authorList>
    </citation>
    <scope>NUCLEOTIDE SEQUENCE [LARGE SCALE GENOMIC DNA]</scope>
    <source>
        <strain evidence="5">Sse05_10M</strain>
    </source>
</reference>
<protein>
    <submittedName>
        <fullName evidence="5">Interleukin-17A-like</fullName>
    </submittedName>
</protein>
<proteinExistence type="predicted"/>
<feature type="chain" id="PRO_5043529325" evidence="4">
    <location>
        <begin position="24"/>
        <end position="175"/>
    </location>
</feature>
<dbReference type="GO" id="GO:0005576">
    <property type="term" value="C:extracellular region"/>
    <property type="evidence" value="ECO:0007669"/>
    <property type="project" value="UniProtKB-SubCell"/>
</dbReference>
<evidence type="ECO:0000256" key="3">
    <source>
        <dbReference type="ARBA" id="ARBA00022729"/>
    </source>
</evidence>
<evidence type="ECO:0000256" key="1">
    <source>
        <dbReference type="ARBA" id="ARBA00004613"/>
    </source>
</evidence>